<feature type="compositionally biased region" description="Basic and acidic residues" evidence="1">
    <location>
        <begin position="608"/>
        <end position="618"/>
    </location>
</feature>
<feature type="compositionally biased region" description="Basic residues" evidence="1">
    <location>
        <begin position="109"/>
        <end position="118"/>
    </location>
</feature>
<dbReference type="EMBL" id="JABCIY010000001">
    <property type="protein sequence ID" value="KAF7198446.1"/>
    <property type="molecule type" value="Genomic_DNA"/>
</dbReference>
<feature type="compositionally biased region" description="Polar residues" evidence="1">
    <location>
        <begin position="1"/>
        <end position="14"/>
    </location>
</feature>
<dbReference type="AlphaFoldDB" id="A0A8H6RWJ1"/>
<reference evidence="2" key="1">
    <citation type="submission" date="2020-04" db="EMBL/GenBank/DDBJ databases">
        <title>Draft genome resource of the tomato pathogen Pseudocercospora fuligena.</title>
        <authorList>
            <person name="Zaccaron A."/>
        </authorList>
    </citation>
    <scope>NUCLEOTIDE SEQUENCE</scope>
    <source>
        <strain evidence="2">PF001</strain>
    </source>
</reference>
<organism evidence="2 3">
    <name type="scientific">Pseudocercospora fuligena</name>
    <dbReference type="NCBI Taxonomy" id="685502"/>
    <lineage>
        <taxon>Eukaryota</taxon>
        <taxon>Fungi</taxon>
        <taxon>Dikarya</taxon>
        <taxon>Ascomycota</taxon>
        <taxon>Pezizomycotina</taxon>
        <taxon>Dothideomycetes</taxon>
        <taxon>Dothideomycetidae</taxon>
        <taxon>Mycosphaerellales</taxon>
        <taxon>Mycosphaerellaceae</taxon>
        <taxon>Pseudocercospora</taxon>
    </lineage>
</organism>
<feature type="compositionally biased region" description="Acidic residues" evidence="1">
    <location>
        <begin position="619"/>
        <end position="629"/>
    </location>
</feature>
<feature type="compositionally biased region" description="Basic residues" evidence="1">
    <location>
        <begin position="598"/>
        <end position="607"/>
    </location>
</feature>
<sequence>MARLRNNPSSQATAKVTLPATRQALKEKTNTAKVNVPVYSDDRDTEGLVKDAKPKRGRPRKSKQNEDELVMAGGLGPVSDKNANQPNEAPLTTDELVEDNITVAAAPKTNRRPARTARKIVQSEASSKVLQGLKERMEATARGQRAKPPATAVPPDVGATSSDPLPVKDKSRTSTSNDAERSEFSLTPSPPPPGKLSAVKGTRTSIIQPGSVMKFHNTPLVESSILALKHFKRRPRQPSMLQMVQNRTASARPSLANATTITVDDNAVDDSSLFDLDLNGEDEDATDFAPEAEGTPLNAGRVVRKSIGSAKSRTLGPLKAQEKTSSSLTRQKRKSDQADVSSGSLSALRAKRQKMVPDSVPDQGETDQPVPDESEDEVVIRSSTERPETPQPALTSDVQVINSPSTSTPPTDPPSSRHNQLAKGDSFVIPSTEREEDEEVEVRPSVERDEGDADDDVPNATMADPLSSSPAHDTFNNVQGEEDYMRPPATQISPEPVKRKSRAKAKPINTATLQSLLPKRRRALKPRHRKSEFDFEESDEDSDAPLQTSHLDDDEDELGGRMRKQTKGTQATGRKNAPAKKAKSSKTTQKAAKTTTTAKRKQQKTYGRRSEQSDKENEGSDFEDADESTLPEISLSMQEAAKSKELEAAKAKFADIDTWDMEFESMSAELHRSSSQSWR</sequence>
<dbReference type="OrthoDB" id="5423493at2759"/>
<feature type="compositionally biased region" description="Acidic residues" evidence="1">
    <location>
        <begin position="534"/>
        <end position="543"/>
    </location>
</feature>
<accession>A0A8H6RWJ1</accession>
<feature type="compositionally biased region" description="Polar residues" evidence="1">
    <location>
        <begin position="392"/>
        <end position="402"/>
    </location>
</feature>
<feature type="region of interest" description="Disordered" evidence="1">
    <location>
        <begin position="1"/>
        <end position="199"/>
    </location>
</feature>
<feature type="compositionally biased region" description="Basic and acidic residues" evidence="1">
    <location>
        <begin position="166"/>
        <end position="183"/>
    </location>
</feature>
<dbReference type="Proteomes" id="UP000660729">
    <property type="component" value="Unassembled WGS sequence"/>
</dbReference>
<protein>
    <submittedName>
        <fullName evidence="2">Uncharacterized protein</fullName>
    </submittedName>
</protein>
<feature type="compositionally biased region" description="Basic residues" evidence="1">
    <location>
        <begin position="518"/>
        <end position="530"/>
    </location>
</feature>
<feature type="compositionally biased region" description="Low complexity" evidence="1">
    <location>
        <begin position="585"/>
        <end position="597"/>
    </location>
</feature>
<feature type="compositionally biased region" description="Basic and acidic residues" evidence="1">
    <location>
        <begin position="40"/>
        <end position="54"/>
    </location>
</feature>
<proteinExistence type="predicted"/>
<keyword evidence="3" id="KW-1185">Reference proteome</keyword>
<evidence type="ECO:0000313" key="3">
    <source>
        <dbReference type="Proteomes" id="UP000660729"/>
    </source>
</evidence>
<feature type="compositionally biased region" description="Polar residues" evidence="1">
    <location>
        <begin position="466"/>
        <end position="479"/>
    </location>
</feature>
<feature type="region of interest" description="Disordered" evidence="1">
    <location>
        <begin position="278"/>
        <end position="641"/>
    </location>
</feature>
<evidence type="ECO:0000313" key="2">
    <source>
        <dbReference type="EMBL" id="KAF7198446.1"/>
    </source>
</evidence>
<evidence type="ECO:0000256" key="1">
    <source>
        <dbReference type="SAM" id="MobiDB-lite"/>
    </source>
</evidence>
<gene>
    <name evidence="2" type="ORF">HII31_00185</name>
</gene>
<comment type="caution">
    <text evidence="2">The sequence shown here is derived from an EMBL/GenBank/DDBJ whole genome shotgun (WGS) entry which is preliminary data.</text>
</comment>
<name>A0A8H6RWJ1_9PEZI</name>